<feature type="region of interest" description="Disordered" evidence="1">
    <location>
        <begin position="91"/>
        <end position="123"/>
    </location>
</feature>
<evidence type="ECO:0000256" key="1">
    <source>
        <dbReference type="SAM" id="MobiDB-lite"/>
    </source>
</evidence>
<dbReference type="AlphaFoldDB" id="A0AAN6UR31"/>
<dbReference type="EMBL" id="MU853402">
    <property type="protein sequence ID" value="KAK4137642.1"/>
    <property type="molecule type" value="Genomic_DNA"/>
</dbReference>
<reference evidence="2" key="1">
    <citation type="journal article" date="2023" name="Mol. Phylogenet. Evol.">
        <title>Genome-scale phylogeny and comparative genomics of the fungal order Sordariales.</title>
        <authorList>
            <person name="Hensen N."/>
            <person name="Bonometti L."/>
            <person name="Westerberg I."/>
            <person name="Brannstrom I.O."/>
            <person name="Guillou S."/>
            <person name="Cros-Aarteil S."/>
            <person name="Calhoun S."/>
            <person name="Haridas S."/>
            <person name="Kuo A."/>
            <person name="Mondo S."/>
            <person name="Pangilinan J."/>
            <person name="Riley R."/>
            <person name="LaButti K."/>
            <person name="Andreopoulos B."/>
            <person name="Lipzen A."/>
            <person name="Chen C."/>
            <person name="Yan M."/>
            <person name="Daum C."/>
            <person name="Ng V."/>
            <person name="Clum A."/>
            <person name="Steindorff A."/>
            <person name="Ohm R.A."/>
            <person name="Martin F."/>
            <person name="Silar P."/>
            <person name="Natvig D.O."/>
            <person name="Lalanne C."/>
            <person name="Gautier V."/>
            <person name="Ament-Velasquez S.L."/>
            <person name="Kruys A."/>
            <person name="Hutchinson M.I."/>
            <person name="Powell A.J."/>
            <person name="Barry K."/>
            <person name="Miller A.N."/>
            <person name="Grigoriev I.V."/>
            <person name="Debuchy R."/>
            <person name="Gladieux P."/>
            <person name="Hiltunen Thoren M."/>
            <person name="Johannesson H."/>
        </authorList>
    </citation>
    <scope>NUCLEOTIDE SEQUENCE</scope>
    <source>
        <strain evidence="2">CBS 123565</strain>
    </source>
</reference>
<sequence length="237" mass="26583">MSSSLATVWQFLDQVSTPQPPFCELVFTSHDLRGPVLSSLTPTRSTRVGGQPKGFPRRVFIGSVVKVGGRVVFTRPKCLRDDDWRLARQPEFDPARRQWPANENGTRQSRRRETEAKHSPTTWPGLEQLSVSAAQPAALRVGFEASVLLFLPRSSEGRLVLRGRHEVTDWRGQHGRQIPRPAQNNLVQHELSKCSVFSTLPLPLRTPSMRQVAPFAGWQMVVVALPRAHANTRITNS</sequence>
<comment type="caution">
    <text evidence="2">The sequence shown here is derived from an EMBL/GenBank/DDBJ whole genome shotgun (WGS) entry which is preliminary data.</text>
</comment>
<protein>
    <submittedName>
        <fullName evidence="2">Uncharacterized protein</fullName>
    </submittedName>
</protein>
<keyword evidence="3" id="KW-1185">Reference proteome</keyword>
<evidence type="ECO:0000313" key="3">
    <source>
        <dbReference type="Proteomes" id="UP001304895"/>
    </source>
</evidence>
<organism evidence="2 3">
    <name type="scientific">Trichocladium antarcticum</name>
    <dbReference type="NCBI Taxonomy" id="1450529"/>
    <lineage>
        <taxon>Eukaryota</taxon>
        <taxon>Fungi</taxon>
        <taxon>Dikarya</taxon>
        <taxon>Ascomycota</taxon>
        <taxon>Pezizomycotina</taxon>
        <taxon>Sordariomycetes</taxon>
        <taxon>Sordariomycetidae</taxon>
        <taxon>Sordariales</taxon>
        <taxon>Chaetomiaceae</taxon>
        <taxon>Trichocladium</taxon>
    </lineage>
</organism>
<dbReference type="Proteomes" id="UP001304895">
    <property type="component" value="Unassembled WGS sequence"/>
</dbReference>
<name>A0AAN6UR31_9PEZI</name>
<gene>
    <name evidence="2" type="ORF">BT67DRAFT_116692</name>
</gene>
<accession>A0AAN6UR31</accession>
<evidence type="ECO:0000313" key="2">
    <source>
        <dbReference type="EMBL" id="KAK4137642.1"/>
    </source>
</evidence>
<reference evidence="2" key="2">
    <citation type="submission" date="2023-05" db="EMBL/GenBank/DDBJ databases">
        <authorList>
            <consortium name="Lawrence Berkeley National Laboratory"/>
            <person name="Steindorff A."/>
            <person name="Hensen N."/>
            <person name="Bonometti L."/>
            <person name="Westerberg I."/>
            <person name="Brannstrom I.O."/>
            <person name="Guillou S."/>
            <person name="Cros-Aarteil S."/>
            <person name="Calhoun S."/>
            <person name="Haridas S."/>
            <person name="Kuo A."/>
            <person name="Mondo S."/>
            <person name="Pangilinan J."/>
            <person name="Riley R."/>
            <person name="Labutti K."/>
            <person name="Andreopoulos B."/>
            <person name="Lipzen A."/>
            <person name="Chen C."/>
            <person name="Yanf M."/>
            <person name="Daum C."/>
            <person name="Ng V."/>
            <person name="Clum A."/>
            <person name="Ohm R."/>
            <person name="Martin F."/>
            <person name="Silar P."/>
            <person name="Natvig D."/>
            <person name="Lalanne C."/>
            <person name="Gautier V."/>
            <person name="Ament-Velasquez S.L."/>
            <person name="Kruys A."/>
            <person name="Hutchinson M.I."/>
            <person name="Powell A.J."/>
            <person name="Barry K."/>
            <person name="Miller A.N."/>
            <person name="Grigoriev I.V."/>
            <person name="Debuchy R."/>
            <person name="Gladieux P."/>
            <person name="Thoren M.H."/>
            <person name="Johannesson H."/>
        </authorList>
    </citation>
    <scope>NUCLEOTIDE SEQUENCE</scope>
    <source>
        <strain evidence="2">CBS 123565</strain>
    </source>
</reference>
<proteinExistence type="predicted"/>